<dbReference type="Proteomes" id="UP001476247">
    <property type="component" value="Unassembled WGS sequence"/>
</dbReference>
<protein>
    <recommendedName>
        <fullName evidence="6">Rieske domain-containing protein</fullName>
    </recommendedName>
</protein>
<gene>
    <name evidence="7" type="ORF">HPULCUR_004501</name>
</gene>
<evidence type="ECO:0000313" key="7">
    <source>
        <dbReference type="EMBL" id="GAA5799092.1"/>
    </source>
</evidence>
<dbReference type="SUPFAM" id="SSF50022">
    <property type="entry name" value="ISP domain"/>
    <property type="match status" value="1"/>
</dbReference>
<dbReference type="PROSITE" id="PS51296">
    <property type="entry name" value="RIESKE"/>
    <property type="match status" value="1"/>
</dbReference>
<sequence length="223" mass="24805">MFEPTIKYRRVNDPPKDISHSLNELSITNDEAAKSNKAAETAVKDNNIATQPTAKATEVDKVTKFEPRIAEVAKTTKFEPQIEEVEQPLPTSNDTKIDDTVKAEPALKEVPASVPEYTFEEEEEDGSIEVDPKDKERIIVTLSTGKQFSADRYCPHAGADLSYHGRVSEHDYPPEIGPVLMCPIHYWEFALEKEGKGGSGWATINACPIEVAEKCASDKKIDW</sequence>
<evidence type="ECO:0000256" key="4">
    <source>
        <dbReference type="ARBA" id="ARBA00023014"/>
    </source>
</evidence>
<evidence type="ECO:0000313" key="8">
    <source>
        <dbReference type="Proteomes" id="UP001476247"/>
    </source>
</evidence>
<proteinExistence type="predicted"/>
<keyword evidence="3" id="KW-0408">Iron</keyword>
<feature type="region of interest" description="Disordered" evidence="5">
    <location>
        <begin position="1"/>
        <end position="20"/>
    </location>
</feature>
<evidence type="ECO:0000256" key="1">
    <source>
        <dbReference type="ARBA" id="ARBA00022714"/>
    </source>
</evidence>
<dbReference type="Pfam" id="PF00355">
    <property type="entry name" value="Rieske"/>
    <property type="match status" value="1"/>
</dbReference>
<keyword evidence="8" id="KW-1185">Reference proteome</keyword>
<organism evidence="7 8">
    <name type="scientific">Helicostylum pulchrum</name>
    <dbReference type="NCBI Taxonomy" id="562976"/>
    <lineage>
        <taxon>Eukaryota</taxon>
        <taxon>Fungi</taxon>
        <taxon>Fungi incertae sedis</taxon>
        <taxon>Mucoromycota</taxon>
        <taxon>Mucoromycotina</taxon>
        <taxon>Mucoromycetes</taxon>
        <taxon>Mucorales</taxon>
        <taxon>Mucorineae</taxon>
        <taxon>Mucoraceae</taxon>
        <taxon>Helicostylum</taxon>
    </lineage>
</organism>
<comment type="caution">
    <text evidence="7">The sequence shown here is derived from an EMBL/GenBank/DDBJ whole genome shotgun (WGS) entry which is preliminary data.</text>
</comment>
<dbReference type="InterPro" id="IPR036922">
    <property type="entry name" value="Rieske_2Fe-2S_sf"/>
</dbReference>
<dbReference type="EMBL" id="BAABUJ010000012">
    <property type="protein sequence ID" value="GAA5799092.1"/>
    <property type="molecule type" value="Genomic_DNA"/>
</dbReference>
<accession>A0ABP9XWE6</accession>
<feature type="domain" description="Rieske" evidence="6">
    <location>
        <begin position="114"/>
        <end position="214"/>
    </location>
</feature>
<keyword evidence="4" id="KW-0411">Iron-sulfur</keyword>
<dbReference type="InterPro" id="IPR017941">
    <property type="entry name" value="Rieske_2Fe-2S"/>
</dbReference>
<keyword evidence="1" id="KW-0001">2Fe-2S</keyword>
<keyword evidence="2" id="KW-0479">Metal-binding</keyword>
<evidence type="ECO:0000256" key="3">
    <source>
        <dbReference type="ARBA" id="ARBA00023004"/>
    </source>
</evidence>
<name>A0ABP9XWE6_9FUNG</name>
<evidence type="ECO:0000256" key="5">
    <source>
        <dbReference type="SAM" id="MobiDB-lite"/>
    </source>
</evidence>
<evidence type="ECO:0000256" key="2">
    <source>
        <dbReference type="ARBA" id="ARBA00022723"/>
    </source>
</evidence>
<dbReference type="Gene3D" id="2.102.10.10">
    <property type="entry name" value="Rieske [2Fe-2S] iron-sulphur domain"/>
    <property type="match status" value="1"/>
</dbReference>
<reference evidence="7 8" key="1">
    <citation type="submission" date="2024-04" db="EMBL/GenBank/DDBJ databases">
        <title>genome sequences of Mucor flavus KT1a and Helicostylum pulchrum KT1b strains isolation_sourced from the surface of a dry-aged beef.</title>
        <authorList>
            <person name="Toyotome T."/>
            <person name="Hosono M."/>
            <person name="Torimaru M."/>
            <person name="Fukuda K."/>
            <person name="Mikami N."/>
        </authorList>
    </citation>
    <scope>NUCLEOTIDE SEQUENCE [LARGE SCALE GENOMIC DNA]</scope>
    <source>
        <strain evidence="7 8">KT1b</strain>
    </source>
</reference>
<feature type="compositionally biased region" description="Basic and acidic residues" evidence="5">
    <location>
        <begin position="10"/>
        <end position="19"/>
    </location>
</feature>
<evidence type="ECO:0000259" key="6">
    <source>
        <dbReference type="PROSITE" id="PS51296"/>
    </source>
</evidence>